<proteinExistence type="predicted"/>
<protein>
    <submittedName>
        <fullName evidence="1">10556_t:CDS:1</fullName>
    </submittedName>
</protein>
<reference evidence="1" key="1">
    <citation type="submission" date="2021-06" db="EMBL/GenBank/DDBJ databases">
        <authorList>
            <person name="Kallberg Y."/>
            <person name="Tangrot J."/>
            <person name="Rosling A."/>
        </authorList>
    </citation>
    <scope>NUCLEOTIDE SEQUENCE</scope>
    <source>
        <strain evidence="1">AU212A</strain>
    </source>
</reference>
<organism evidence="1 2">
    <name type="scientific">Scutellospora calospora</name>
    <dbReference type="NCBI Taxonomy" id="85575"/>
    <lineage>
        <taxon>Eukaryota</taxon>
        <taxon>Fungi</taxon>
        <taxon>Fungi incertae sedis</taxon>
        <taxon>Mucoromycota</taxon>
        <taxon>Glomeromycotina</taxon>
        <taxon>Glomeromycetes</taxon>
        <taxon>Diversisporales</taxon>
        <taxon>Gigasporaceae</taxon>
        <taxon>Scutellospora</taxon>
    </lineage>
</organism>
<keyword evidence="2" id="KW-1185">Reference proteome</keyword>
<name>A0ACA9KTG0_9GLOM</name>
<dbReference type="EMBL" id="CAJVPM010002775">
    <property type="protein sequence ID" value="CAG8492334.1"/>
    <property type="molecule type" value="Genomic_DNA"/>
</dbReference>
<gene>
    <name evidence="1" type="ORF">SCALOS_LOCUS2877</name>
</gene>
<sequence length="151" mass="17010">MDSGKVESILTWPIPTSVREIVFRSGKEQGKSDALSRRSNYQPQNSDETVTQQHTILLKTQNLYISATFTTPINTAMRDRIRNQLRSDPLALDIIKHKELPDNGGSNKRSDYHMFQFSDGGQSFAFSSKTTLNLAILVLDPKFLGIALMSY</sequence>
<comment type="caution">
    <text evidence="1">The sequence shown here is derived from an EMBL/GenBank/DDBJ whole genome shotgun (WGS) entry which is preliminary data.</text>
</comment>
<dbReference type="Proteomes" id="UP000789860">
    <property type="component" value="Unassembled WGS sequence"/>
</dbReference>
<evidence type="ECO:0000313" key="1">
    <source>
        <dbReference type="EMBL" id="CAG8492334.1"/>
    </source>
</evidence>
<accession>A0ACA9KTG0</accession>
<evidence type="ECO:0000313" key="2">
    <source>
        <dbReference type="Proteomes" id="UP000789860"/>
    </source>
</evidence>